<accession>A0ACC0VAS4</accession>
<name>A0ACC0VAS4_9HYPO</name>
<proteinExistence type="predicted"/>
<reference evidence="1" key="1">
    <citation type="submission" date="2022-10" db="EMBL/GenBank/DDBJ databases">
        <title>Complete Genome of Trichothecium roseum strain YXFP-22015, a Plant Pathogen Isolated from Citrus.</title>
        <authorList>
            <person name="Wang Y."/>
            <person name="Zhu L."/>
        </authorList>
    </citation>
    <scope>NUCLEOTIDE SEQUENCE</scope>
    <source>
        <strain evidence="1">YXFP-22015</strain>
    </source>
</reference>
<sequence>MLYEICVGVIGVLALLYGVDFIIAHADDPREPPRLSSAVPLVGHLLGVLRHGPAYYTQTSKQTKAEIYTITILHQKIYVSNSSRLTPLIQRARTLSFRPFLQKAAKVIADGSDETFDLLGGDLLERFGAGMRDALAPGPGLDVQNLRMGERSLVDVAELAGAGEVRLMEWCRRTVVQATSCGIFGVDHPFVDPDVEAAFWTWESYKTAHITGTDLLGTGYAARDKVFAAFREYFENGENGSDGPSSEASFVIRERQRILREGGVRFDDRVKQDASFCTAAFPSTVPTLFWTVYDLFSRPEILAQVREELLEHAVVKGASGSGKLDVAALKTRCPLLLSVYQETQRTKHIHANVRLVTEDTVLDGRWLLRKGAYLQMPGQPIHESEAVWGPAATEYDPYRFYQPQTTAARGEGEEETGKAGSRQKVTVKPNTFLAWGAAPHLCPARQFASTEVMILVALLALSVDLAPAGGAGWDRRPELSTAEMTTLIGPAKDVRLEVRPREAAAGGWALEMGESRTRVSLASG</sequence>
<dbReference type="EMBL" id="CM047940">
    <property type="protein sequence ID" value="KAI9903489.1"/>
    <property type="molecule type" value="Genomic_DNA"/>
</dbReference>
<keyword evidence="2" id="KW-1185">Reference proteome</keyword>
<protein>
    <submittedName>
        <fullName evidence="1">Uncharacterized protein</fullName>
    </submittedName>
</protein>
<organism evidence="1 2">
    <name type="scientific">Trichothecium roseum</name>
    <dbReference type="NCBI Taxonomy" id="47278"/>
    <lineage>
        <taxon>Eukaryota</taxon>
        <taxon>Fungi</taxon>
        <taxon>Dikarya</taxon>
        <taxon>Ascomycota</taxon>
        <taxon>Pezizomycotina</taxon>
        <taxon>Sordariomycetes</taxon>
        <taxon>Hypocreomycetidae</taxon>
        <taxon>Hypocreales</taxon>
        <taxon>Hypocreales incertae sedis</taxon>
        <taxon>Trichothecium</taxon>
    </lineage>
</organism>
<comment type="caution">
    <text evidence="1">The sequence shown here is derived from an EMBL/GenBank/DDBJ whole genome shotgun (WGS) entry which is preliminary data.</text>
</comment>
<dbReference type="Proteomes" id="UP001163324">
    <property type="component" value="Chromosome 1"/>
</dbReference>
<gene>
    <name evidence="1" type="ORF">N3K66_000018</name>
</gene>
<evidence type="ECO:0000313" key="1">
    <source>
        <dbReference type="EMBL" id="KAI9903489.1"/>
    </source>
</evidence>
<evidence type="ECO:0000313" key="2">
    <source>
        <dbReference type="Proteomes" id="UP001163324"/>
    </source>
</evidence>